<sequence>MDTRVEAVVARTLEFVPTGATHWSTCTMAREMGMSQTAVSRIWRAFGLRPHRQETFKLSTDPFL</sequence>
<dbReference type="STRING" id="667676.SAMN05192539_101595"/>
<proteinExistence type="predicted"/>
<gene>
    <name evidence="1" type="ORF">SAMN05192539_101595</name>
</gene>
<dbReference type="Proteomes" id="UP000198866">
    <property type="component" value="Unassembled WGS sequence"/>
</dbReference>
<accession>A0A1H7APL7</accession>
<dbReference type="EMBL" id="FNYE01000015">
    <property type="protein sequence ID" value="SEJ67509.1"/>
    <property type="molecule type" value="Genomic_DNA"/>
</dbReference>
<evidence type="ECO:0000313" key="1">
    <source>
        <dbReference type="EMBL" id="SEJ67509.1"/>
    </source>
</evidence>
<dbReference type="AlphaFoldDB" id="A0A1H7APL7"/>
<organism evidence="1 2">
    <name type="scientific">Paraburkholderia diazotrophica</name>
    <dbReference type="NCBI Taxonomy" id="667676"/>
    <lineage>
        <taxon>Bacteria</taxon>
        <taxon>Pseudomonadati</taxon>
        <taxon>Pseudomonadota</taxon>
        <taxon>Betaproteobacteria</taxon>
        <taxon>Burkholderiales</taxon>
        <taxon>Burkholderiaceae</taxon>
        <taxon>Paraburkholderia</taxon>
    </lineage>
</organism>
<keyword evidence="2" id="KW-1185">Reference proteome</keyword>
<evidence type="ECO:0000313" key="2">
    <source>
        <dbReference type="Proteomes" id="UP000198866"/>
    </source>
</evidence>
<name>A0A1H7APL7_9BURK</name>
<protein>
    <submittedName>
        <fullName evidence="1">Uncharacterized protein</fullName>
    </submittedName>
</protein>
<reference evidence="2" key="1">
    <citation type="submission" date="2016-10" db="EMBL/GenBank/DDBJ databases">
        <authorList>
            <person name="Varghese N."/>
            <person name="Submissions S."/>
        </authorList>
    </citation>
    <scope>NUCLEOTIDE SEQUENCE [LARGE SCALE GENOMIC DNA]</scope>
    <source>
        <strain evidence="2">LMG 26031</strain>
    </source>
</reference>